<gene>
    <name evidence="2" type="ORF">LQ327_08975</name>
</gene>
<dbReference type="InterPro" id="IPR030392">
    <property type="entry name" value="S74_ICA"/>
</dbReference>
<organism evidence="2 3">
    <name type="scientific">Actinomycetospora endophytica</name>
    <dbReference type="NCBI Taxonomy" id="2291215"/>
    <lineage>
        <taxon>Bacteria</taxon>
        <taxon>Bacillati</taxon>
        <taxon>Actinomycetota</taxon>
        <taxon>Actinomycetes</taxon>
        <taxon>Pseudonocardiales</taxon>
        <taxon>Pseudonocardiaceae</taxon>
        <taxon>Actinomycetospora</taxon>
    </lineage>
</organism>
<dbReference type="PROSITE" id="PS51688">
    <property type="entry name" value="ICA"/>
    <property type="match status" value="1"/>
</dbReference>
<name>A0ABS8P5J1_9PSEU</name>
<dbReference type="Gene3D" id="1.10.10.10">
    <property type="entry name" value="Winged helix-like DNA-binding domain superfamily/Winged helix DNA-binding domain"/>
    <property type="match status" value="1"/>
</dbReference>
<accession>A0ABS8P5J1</accession>
<dbReference type="Proteomes" id="UP001199469">
    <property type="component" value="Unassembled WGS sequence"/>
</dbReference>
<dbReference type="EMBL" id="JAJNDB010000001">
    <property type="protein sequence ID" value="MCD2193514.1"/>
    <property type="molecule type" value="Genomic_DNA"/>
</dbReference>
<evidence type="ECO:0000259" key="1">
    <source>
        <dbReference type="PROSITE" id="PS51688"/>
    </source>
</evidence>
<dbReference type="InterPro" id="IPR036388">
    <property type="entry name" value="WH-like_DNA-bd_sf"/>
</dbReference>
<evidence type="ECO:0000313" key="2">
    <source>
        <dbReference type="EMBL" id="MCD2193514.1"/>
    </source>
</evidence>
<keyword evidence="3" id="KW-1185">Reference proteome</keyword>
<reference evidence="2 3" key="1">
    <citation type="submission" date="2021-11" db="EMBL/GenBank/DDBJ databases">
        <title>Draft genome sequence of Actinomycetospora sp. SF1 isolated from the rhizosphere soil.</title>
        <authorList>
            <person name="Duangmal K."/>
            <person name="Chantavorakit T."/>
        </authorList>
    </citation>
    <scope>NUCLEOTIDE SEQUENCE [LARGE SCALE GENOMIC DNA]</scope>
    <source>
        <strain evidence="2 3">TBRC 5722</strain>
    </source>
</reference>
<proteinExistence type="predicted"/>
<dbReference type="RefSeq" id="WP_230731738.1">
    <property type="nucleotide sequence ID" value="NZ_JAJNDB010000001.1"/>
</dbReference>
<sequence length="457" mass="44813">MATLGVWNLSPYDLSDGAGVTISSGSVGVQTVTPWLTRAVMAGLLTITDGSPAPALGPVAVPQTAPVTSTIAVTTSPNPTVGAGQRLPVDATAAIATPVLPPAAPNVVVDLVKVDASSHSVIPVPYGADTILPATYATLSAQGAAVRLFGTTGGWVAVLIAPMATNSATQDARTAATLTSIQAAAVTLAGAQSVTGEKTFTSPIHGSTATLSGSLSAASASLTGLLGAGSASISGALSAGSATIAGALGAQSASVTGALSAGSISTSGAATVGSLSSTGVVSATYGSFSNLVSAPFIDAGASGFYTTASSSFGAMSTGPITTTGSINASVSVGATLNVVAGGDVHGTNGVFTGTVTSNGTVLTSDERLKQNFTDIEPAVLDELLAAPVREWEFTGSDERRIGPTAQAVPAVLRSTRPGSHYLGIKAESLVGALLALAQRQHARLTDLTARLDALEGR</sequence>
<dbReference type="Pfam" id="PF13884">
    <property type="entry name" value="Peptidase_S74"/>
    <property type="match status" value="1"/>
</dbReference>
<protein>
    <submittedName>
        <fullName evidence="2">Tail fiber domain-containing protein</fullName>
    </submittedName>
</protein>
<feature type="domain" description="Peptidase S74" evidence="1">
    <location>
        <begin position="364"/>
        <end position="457"/>
    </location>
</feature>
<evidence type="ECO:0000313" key="3">
    <source>
        <dbReference type="Proteomes" id="UP001199469"/>
    </source>
</evidence>
<comment type="caution">
    <text evidence="2">The sequence shown here is derived from an EMBL/GenBank/DDBJ whole genome shotgun (WGS) entry which is preliminary data.</text>
</comment>